<organism evidence="2 3">
    <name type="scientific">Pythium insidiosum</name>
    <name type="common">Pythiosis disease agent</name>
    <dbReference type="NCBI Taxonomy" id="114742"/>
    <lineage>
        <taxon>Eukaryota</taxon>
        <taxon>Sar</taxon>
        <taxon>Stramenopiles</taxon>
        <taxon>Oomycota</taxon>
        <taxon>Peronosporomycetes</taxon>
        <taxon>Pythiales</taxon>
        <taxon>Pythiaceae</taxon>
        <taxon>Pythium</taxon>
    </lineage>
</organism>
<keyword evidence="3" id="KW-1185">Reference proteome</keyword>
<sequence>MSRAVDHDTKDSDFEDASVRLQVKLNPRARKTGRPPIAKSQTVSRAKRERLHFNQSESARRELGEVTLFDLAKSLDEEKPSVVDTLKRLEKIPTKFMQCENKKAKFLLEPKPVLNMDAFYLLPKKLAAQKRVSYYDSLNANMYKNACDDLAQVIVKDALPDFSVVSINSHIQFDGFSCGFYVGMKIWSYVDHTIPKDLTQHSINARHFELLNFILTGEKPIQKQAIARLPPSHAVLNVAA</sequence>
<proteinExistence type="predicted"/>
<dbReference type="SUPFAM" id="SSF54001">
    <property type="entry name" value="Cysteine proteinases"/>
    <property type="match status" value="1"/>
</dbReference>
<evidence type="ECO:0000256" key="1">
    <source>
        <dbReference type="SAM" id="MobiDB-lite"/>
    </source>
</evidence>
<evidence type="ECO:0000313" key="2">
    <source>
        <dbReference type="EMBL" id="KAJ0391542.1"/>
    </source>
</evidence>
<evidence type="ECO:0008006" key="4">
    <source>
        <dbReference type="Google" id="ProtNLM"/>
    </source>
</evidence>
<dbReference type="InterPro" id="IPR038765">
    <property type="entry name" value="Papain-like_cys_pep_sf"/>
</dbReference>
<dbReference type="AlphaFoldDB" id="A0AAD5L869"/>
<comment type="caution">
    <text evidence="2">The sequence shown here is derived from an EMBL/GenBank/DDBJ whole genome shotgun (WGS) entry which is preliminary data.</text>
</comment>
<protein>
    <recommendedName>
        <fullName evidence="4">Ubiquitin-like protease family profile domain-containing protein</fullName>
    </recommendedName>
</protein>
<dbReference type="EMBL" id="JAKCXM010000977">
    <property type="protein sequence ID" value="KAJ0391542.1"/>
    <property type="molecule type" value="Genomic_DNA"/>
</dbReference>
<accession>A0AAD5L869</accession>
<gene>
    <name evidence="2" type="ORF">P43SY_011321</name>
</gene>
<feature type="compositionally biased region" description="Basic and acidic residues" evidence="1">
    <location>
        <begin position="1"/>
        <end position="12"/>
    </location>
</feature>
<feature type="region of interest" description="Disordered" evidence="1">
    <location>
        <begin position="1"/>
        <end position="49"/>
    </location>
</feature>
<reference evidence="2" key="1">
    <citation type="submission" date="2021-12" db="EMBL/GenBank/DDBJ databases">
        <title>Prjna785345.</title>
        <authorList>
            <person name="Rujirawat T."/>
            <person name="Krajaejun T."/>
        </authorList>
    </citation>
    <scope>NUCLEOTIDE SEQUENCE</scope>
    <source>
        <strain evidence="2">Pi057C3</strain>
    </source>
</reference>
<name>A0AAD5L869_PYTIN</name>
<evidence type="ECO:0000313" key="3">
    <source>
        <dbReference type="Proteomes" id="UP001209570"/>
    </source>
</evidence>
<dbReference type="Proteomes" id="UP001209570">
    <property type="component" value="Unassembled WGS sequence"/>
</dbReference>